<dbReference type="Proteomes" id="UP000054279">
    <property type="component" value="Unassembled WGS sequence"/>
</dbReference>
<dbReference type="EMBL" id="KN837213">
    <property type="protein sequence ID" value="KIJ33386.1"/>
    <property type="molecule type" value="Genomic_DNA"/>
</dbReference>
<feature type="region of interest" description="Disordered" evidence="1">
    <location>
        <begin position="48"/>
        <end position="70"/>
    </location>
</feature>
<proteinExistence type="predicted"/>
<protein>
    <submittedName>
        <fullName evidence="2">Uncharacterized protein</fullName>
    </submittedName>
</protein>
<evidence type="ECO:0000313" key="3">
    <source>
        <dbReference type="Proteomes" id="UP000054279"/>
    </source>
</evidence>
<accession>A0A0C9V7S4</accession>
<keyword evidence="3" id="KW-1185">Reference proteome</keyword>
<name>A0A0C9V7S4_SPHS4</name>
<organism evidence="2 3">
    <name type="scientific">Sphaerobolus stellatus (strain SS14)</name>
    <dbReference type="NCBI Taxonomy" id="990650"/>
    <lineage>
        <taxon>Eukaryota</taxon>
        <taxon>Fungi</taxon>
        <taxon>Dikarya</taxon>
        <taxon>Basidiomycota</taxon>
        <taxon>Agaricomycotina</taxon>
        <taxon>Agaricomycetes</taxon>
        <taxon>Phallomycetidae</taxon>
        <taxon>Geastrales</taxon>
        <taxon>Sphaerobolaceae</taxon>
        <taxon>Sphaerobolus</taxon>
    </lineage>
</organism>
<sequence length="323" mass="34167">MPNGTNRLCTPVVGCIVHRRGGGLPCNQGILCVEFDTIIPTVCTRHRRHRLSPPAPRRPTHPSPNSAPSTRFLKSLEALHSASSPLGVIAQRHGCQGARRASAAPTTSRLCLPAPLPRVRRAPTIPTCAYRLPLSLPFSPTRSLGRWRALYLPALLPVLRNGRHGARRAPAVPPAPLPGPPLSLAPQSSLAGPTPASTFLGVLYYETDASGMWFHQSPRAPITSRPPFPVLHGLPGDELASPHDNHDAWCITISAPPPPPPFCLAAGRFSASPHTVASHTTGLAAVTMRVLVEGPAGLLAVSKPVLLAKPASLTSSHNASICR</sequence>
<reference evidence="2 3" key="1">
    <citation type="submission" date="2014-06" db="EMBL/GenBank/DDBJ databases">
        <title>Evolutionary Origins and Diversification of the Mycorrhizal Mutualists.</title>
        <authorList>
            <consortium name="DOE Joint Genome Institute"/>
            <consortium name="Mycorrhizal Genomics Consortium"/>
            <person name="Kohler A."/>
            <person name="Kuo A."/>
            <person name="Nagy L.G."/>
            <person name="Floudas D."/>
            <person name="Copeland A."/>
            <person name="Barry K.W."/>
            <person name="Cichocki N."/>
            <person name="Veneault-Fourrey C."/>
            <person name="LaButti K."/>
            <person name="Lindquist E.A."/>
            <person name="Lipzen A."/>
            <person name="Lundell T."/>
            <person name="Morin E."/>
            <person name="Murat C."/>
            <person name="Riley R."/>
            <person name="Ohm R."/>
            <person name="Sun H."/>
            <person name="Tunlid A."/>
            <person name="Henrissat B."/>
            <person name="Grigoriev I.V."/>
            <person name="Hibbett D.S."/>
            <person name="Martin F."/>
        </authorList>
    </citation>
    <scope>NUCLEOTIDE SEQUENCE [LARGE SCALE GENOMIC DNA]</scope>
    <source>
        <strain evidence="2 3">SS14</strain>
    </source>
</reference>
<gene>
    <name evidence="2" type="ORF">M422DRAFT_264648</name>
</gene>
<evidence type="ECO:0000313" key="2">
    <source>
        <dbReference type="EMBL" id="KIJ33386.1"/>
    </source>
</evidence>
<dbReference type="AlphaFoldDB" id="A0A0C9V7S4"/>
<evidence type="ECO:0000256" key="1">
    <source>
        <dbReference type="SAM" id="MobiDB-lite"/>
    </source>
</evidence>
<dbReference type="HOGENOM" id="CLU_860981_0_0_1"/>